<dbReference type="Pfam" id="PF05618">
    <property type="entry name" value="Zn_protease"/>
    <property type="match status" value="1"/>
</dbReference>
<keyword evidence="3" id="KW-1185">Reference proteome</keyword>
<feature type="domain" description="Retropepsin-like aspartic endopeptidase" evidence="1">
    <location>
        <begin position="19"/>
        <end position="148"/>
    </location>
</feature>
<evidence type="ECO:0000259" key="1">
    <source>
        <dbReference type="Pfam" id="PF05618"/>
    </source>
</evidence>
<protein>
    <recommendedName>
        <fullName evidence="1">Retropepsin-like aspartic endopeptidase domain-containing protein</fullName>
    </recommendedName>
</protein>
<dbReference type="SUPFAM" id="SSF50630">
    <property type="entry name" value="Acid proteases"/>
    <property type="match status" value="1"/>
</dbReference>
<sequence length="154" mass="17424">MAGVTMSKATKKPKPDLLVIGWMEHLDLPDLDVRQLKAKIDTGARTSALHATHIEVFDNDGIEWVRFQTQISDDAPTHWAECPVYDRREIKNTSGVPEVRIVIRTRLKLTNKSWLISVSLADRSNMTFPMIIGRTALKKHNIAVHTRRANLTSS</sequence>
<dbReference type="PANTHER" id="PTHR38037">
    <property type="entry name" value="ZN_PROTEASE DOMAIN-CONTAINING PROTEIN"/>
    <property type="match status" value="1"/>
</dbReference>
<dbReference type="Gene3D" id="2.40.70.10">
    <property type="entry name" value="Acid Proteases"/>
    <property type="match status" value="1"/>
</dbReference>
<proteinExistence type="predicted"/>
<dbReference type="InterPro" id="IPR021109">
    <property type="entry name" value="Peptidase_aspartic_dom_sf"/>
</dbReference>
<evidence type="ECO:0000313" key="3">
    <source>
        <dbReference type="Proteomes" id="UP000238007"/>
    </source>
</evidence>
<reference evidence="2 3" key="1">
    <citation type="submission" date="2018-03" db="EMBL/GenBank/DDBJ databases">
        <title>Genomic Encyclopedia of Archaeal and Bacterial Type Strains, Phase II (KMG-II): from individual species to whole genera.</title>
        <authorList>
            <person name="Goeker M."/>
        </authorList>
    </citation>
    <scope>NUCLEOTIDE SEQUENCE [LARGE SCALE GENOMIC DNA]</scope>
    <source>
        <strain evidence="2 3">DSM 101533</strain>
    </source>
</reference>
<accession>A0A2T0VTK1</accession>
<name>A0A2T0VTK1_9RHOB</name>
<comment type="caution">
    <text evidence="2">The sequence shown here is derived from an EMBL/GenBank/DDBJ whole genome shotgun (WGS) entry which is preliminary data.</text>
</comment>
<evidence type="ECO:0000313" key="2">
    <source>
        <dbReference type="EMBL" id="PRY74519.1"/>
    </source>
</evidence>
<organism evidence="2 3">
    <name type="scientific">Yoonia maritima</name>
    <dbReference type="NCBI Taxonomy" id="1435347"/>
    <lineage>
        <taxon>Bacteria</taxon>
        <taxon>Pseudomonadati</taxon>
        <taxon>Pseudomonadota</taxon>
        <taxon>Alphaproteobacteria</taxon>
        <taxon>Rhodobacterales</taxon>
        <taxon>Paracoccaceae</taxon>
        <taxon>Yoonia</taxon>
    </lineage>
</organism>
<gene>
    <name evidence="2" type="ORF">CLV80_11737</name>
</gene>
<dbReference type="InterPro" id="IPR008503">
    <property type="entry name" value="Asp_endopeptidase"/>
</dbReference>
<dbReference type="PANTHER" id="PTHR38037:SF2">
    <property type="entry name" value="ATP-DEPENDENT ZINC PROTEASE DOMAIN-CONTAINING PROTEIN-RELATED"/>
    <property type="match status" value="1"/>
</dbReference>
<dbReference type="AlphaFoldDB" id="A0A2T0VTK1"/>
<dbReference type="EMBL" id="PVTP01000017">
    <property type="protein sequence ID" value="PRY74519.1"/>
    <property type="molecule type" value="Genomic_DNA"/>
</dbReference>
<dbReference type="Proteomes" id="UP000238007">
    <property type="component" value="Unassembled WGS sequence"/>
</dbReference>